<keyword evidence="2" id="KW-0677">Repeat</keyword>
<feature type="repeat" description="WD" evidence="3">
    <location>
        <begin position="1021"/>
        <end position="1055"/>
    </location>
</feature>
<dbReference type="Gene3D" id="3.40.50.300">
    <property type="entry name" value="P-loop containing nucleotide triphosphate hydrolases"/>
    <property type="match status" value="1"/>
</dbReference>
<dbReference type="EMBL" id="JBHTEB010000001">
    <property type="protein sequence ID" value="MFD0315072.1"/>
    <property type="molecule type" value="Genomic_DNA"/>
</dbReference>
<sequence>MWVAAIHASEDDLRPLGSGFVADVDRVVTCAHVVLPLLTREDKPWVAFPKSDHMGPRRIRVREVITPPQPQIQDVAILYLEEALPDDMSARLRCPSAGDLVGGDWWSFGFPDGQWIGNSSSGLIGEELSYGWVRLDTDSRYPVRPGYSGAALWSPDYNAVVGMVGQASGVSGDACAISLAQVDRCLPEQKFRTLSQWNIEAAGEAALAAWGWKLEEDPEAGRHWKPRARGVTVDTEHGYRFRGRVAALTKLIHWIGGRYERRAVVVTGSPGVGKSAVLGRIVTTADAAIAASLPSEDDGIRAPIGSVACAVHAKGKTALDVACEIARAASATLPTQIDDLPAALHSALVSRPGRNFNIVIDALDETVSAEQARITVARIVLPLVETCSDVGVRVLVATRPRDDEGNLLDVFGPAAEVINLDSSEFFEQADLAAYAEATLRLLGDERPGNPYLDQKVANPVALRIADLSERNFLVAGLVARTHGLYDDVAIKPEDVSFTPTVEAALRNYLQRLPDVGGVRAEVALSALAYAEAPGFPLDLWKTAVAAIAGVDLSIAAVKNFTRSSAANFLIETSNVGEVSQYRLFHQALNDALISRRRDKSSREEDERAIARSFMAEGRSLRWQNCPSYLFRSLAGHAHRGGILDEVLMDDEYLLRGDLRRLIPLADGGASEATRHRAQLLRKAPQAIGANPAERVSLFSVTELQERLGSNFKEYRADTPYRAEWTTVAPRSEEVTLECHAGGVGALCAVTAGGRQLLASGSRNGNLRLSDPSSGETVRVLEGHAGTVIALCSIQTGGRTLLASIADSASRRENEVWLWDPTTGIKIRSLNNDSREAEDADATDAFTLRSVRVGGEDILAIAHYSGRISIWHPSSGRHLRTVSSVNWAEAICTATLKGREFLVCSESGDISVIDPRSGKVVRRLGMSDEGELNEDYYTDEQEINAICQVVVDDIPCVASASTQGVTLRRLDNGKATLTIESPDDPVRGLCVVSDGESDLIAGFCDENILLWSPKDGRLVRRLKGHTEDVLAVCSVQVGQRSMLASSGIDNSVRLWDPNVAMGHTLSEISHGVFSVQSFSLRSRPSVLSCDYNGSIRLLSVKTGNVVRRVRREPQGVLSALSIQVAGRQVVLAGGFDGAIRMREPLAVGDFVPVFHSHTSPIVAMCHVNVFDWSLVVSADQSGLVCVWDPISRECVLRVEDWYKETYDVCSLLCEGEPLIACAGESFAGGALALMNPVTGEVVRKLGARPDNVLCVEAFEVNGSSLLVTGGRDALVRIWDPLSSTSVATFDGHTDWVRGVAVFHSKGKTILASGGDDRTVRLWDPLERTRLMEIPVYHPVTSISQVGRSLVVGSSAGLLSLSVDPYWHERRR</sequence>
<feature type="repeat" description="WD" evidence="3">
    <location>
        <begin position="1262"/>
        <end position="1287"/>
    </location>
</feature>
<dbReference type="InterPro" id="IPR015943">
    <property type="entry name" value="WD40/YVTN_repeat-like_dom_sf"/>
</dbReference>
<name>A0ABW2W954_9ACTN</name>
<dbReference type="InterPro" id="IPR036322">
    <property type="entry name" value="WD40_repeat_dom_sf"/>
</dbReference>
<dbReference type="PANTHER" id="PTHR22847:SF637">
    <property type="entry name" value="WD REPEAT DOMAIN 5B"/>
    <property type="match status" value="1"/>
</dbReference>
<dbReference type="SUPFAM" id="SSF50494">
    <property type="entry name" value="Trypsin-like serine proteases"/>
    <property type="match status" value="1"/>
</dbReference>
<evidence type="ECO:0000313" key="5">
    <source>
        <dbReference type="Proteomes" id="UP001597023"/>
    </source>
</evidence>
<evidence type="ECO:0000256" key="1">
    <source>
        <dbReference type="ARBA" id="ARBA00022574"/>
    </source>
</evidence>
<dbReference type="SUPFAM" id="SSF52540">
    <property type="entry name" value="P-loop containing nucleoside triphosphate hydrolases"/>
    <property type="match status" value="1"/>
</dbReference>
<dbReference type="SUPFAM" id="SSF50978">
    <property type="entry name" value="WD40 repeat-like"/>
    <property type="match status" value="1"/>
</dbReference>
<dbReference type="PANTHER" id="PTHR22847">
    <property type="entry name" value="WD40 REPEAT PROTEIN"/>
    <property type="match status" value="1"/>
</dbReference>
<dbReference type="PROSITE" id="PS50082">
    <property type="entry name" value="WD_REPEATS_2"/>
    <property type="match status" value="3"/>
</dbReference>
<dbReference type="RefSeq" id="WP_381607747.1">
    <property type="nucleotide sequence ID" value="NZ_JBHTEB010000001.1"/>
</dbReference>
<dbReference type="InterPro" id="IPR001680">
    <property type="entry name" value="WD40_rpt"/>
</dbReference>
<dbReference type="PRINTS" id="PR00320">
    <property type="entry name" value="GPROTEINBRPT"/>
</dbReference>
<evidence type="ECO:0000256" key="2">
    <source>
        <dbReference type="ARBA" id="ARBA00022737"/>
    </source>
</evidence>
<gene>
    <name evidence="4" type="ORF">ACFQZ6_12695</name>
</gene>
<organism evidence="4 5">
    <name type="scientific">Streptomyces flavalbus</name>
    <dbReference type="NCBI Taxonomy" id="2665155"/>
    <lineage>
        <taxon>Bacteria</taxon>
        <taxon>Bacillati</taxon>
        <taxon>Actinomycetota</taxon>
        <taxon>Actinomycetes</taxon>
        <taxon>Kitasatosporales</taxon>
        <taxon>Streptomycetaceae</taxon>
        <taxon>Streptomyces</taxon>
    </lineage>
</organism>
<reference evidence="5" key="1">
    <citation type="journal article" date="2019" name="Int. J. Syst. Evol. Microbiol.">
        <title>The Global Catalogue of Microorganisms (GCM) 10K type strain sequencing project: providing services to taxonomists for standard genome sequencing and annotation.</title>
        <authorList>
            <consortium name="The Broad Institute Genomics Platform"/>
            <consortium name="The Broad Institute Genome Sequencing Center for Infectious Disease"/>
            <person name="Wu L."/>
            <person name="Ma J."/>
        </authorList>
    </citation>
    <scope>NUCLEOTIDE SEQUENCE [LARGE SCALE GENOMIC DNA]</scope>
    <source>
        <strain evidence="5">CGMCC 4.7400</strain>
    </source>
</reference>
<keyword evidence="5" id="KW-1185">Reference proteome</keyword>
<dbReference type="InterPro" id="IPR027417">
    <property type="entry name" value="P-loop_NTPase"/>
</dbReference>
<proteinExistence type="predicted"/>
<dbReference type="Pfam" id="PF13365">
    <property type="entry name" value="Trypsin_2"/>
    <property type="match status" value="1"/>
</dbReference>
<comment type="caution">
    <text evidence="4">The sequence shown here is derived from an EMBL/GenBank/DDBJ whole genome shotgun (WGS) entry which is preliminary data.</text>
</comment>
<dbReference type="PROSITE" id="PS50294">
    <property type="entry name" value="WD_REPEATS_REGION"/>
    <property type="match status" value="1"/>
</dbReference>
<dbReference type="Pfam" id="PF00400">
    <property type="entry name" value="WD40"/>
    <property type="match status" value="3"/>
</dbReference>
<dbReference type="SMART" id="SM00320">
    <property type="entry name" value="WD40"/>
    <property type="match status" value="11"/>
</dbReference>
<dbReference type="InterPro" id="IPR009003">
    <property type="entry name" value="Peptidase_S1_PA"/>
</dbReference>
<feature type="repeat" description="WD" evidence="3">
    <location>
        <begin position="1288"/>
        <end position="1322"/>
    </location>
</feature>
<dbReference type="Gene3D" id="2.130.10.10">
    <property type="entry name" value="YVTN repeat-like/Quinoprotein amine dehydrogenase"/>
    <property type="match status" value="4"/>
</dbReference>
<evidence type="ECO:0000256" key="3">
    <source>
        <dbReference type="PROSITE-ProRule" id="PRU00221"/>
    </source>
</evidence>
<accession>A0ABW2W954</accession>
<dbReference type="Proteomes" id="UP001597023">
    <property type="component" value="Unassembled WGS sequence"/>
</dbReference>
<dbReference type="InterPro" id="IPR020472">
    <property type="entry name" value="WD40_PAC1"/>
</dbReference>
<protein>
    <submittedName>
        <fullName evidence="4">Trypsin-like peptidase domain-containing protein</fullName>
    </submittedName>
</protein>
<dbReference type="InterPro" id="IPR011047">
    <property type="entry name" value="Quinoprotein_ADH-like_sf"/>
</dbReference>
<evidence type="ECO:0000313" key="4">
    <source>
        <dbReference type="EMBL" id="MFD0315072.1"/>
    </source>
</evidence>
<dbReference type="SUPFAM" id="SSF50998">
    <property type="entry name" value="Quinoprotein alcohol dehydrogenase-like"/>
    <property type="match status" value="1"/>
</dbReference>
<keyword evidence="1 3" id="KW-0853">WD repeat</keyword>